<evidence type="ECO:0000313" key="3">
    <source>
        <dbReference type="Proteomes" id="UP001322481"/>
    </source>
</evidence>
<feature type="chain" id="PRO_5046881709" evidence="1">
    <location>
        <begin position="22"/>
        <end position="190"/>
    </location>
</feature>
<accession>A0ABZ0VYY1</accession>
<dbReference type="RefSeq" id="WP_322416928.1">
    <property type="nucleotide sequence ID" value="NZ_CP139858.1"/>
</dbReference>
<protein>
    <submittedName>
        <fullName evidence="2">Uncharacterized protein</fullName>
    </submittedName>
</protein>
<evidence type="ECO:0000256" key="1">
    <source>
        <dbReference type="SAM" id="SignalP"/>
    </source>
</evidence>
<feature type="signal peptide" evidence="1">
    <location>
        <begin position="1"/>
        <end position="21"/>
    </location>
</feature>
<name>A0ABZ0VYY1_9HYPH</name>
<gene>
    <name evidence="2" type="ORF">U0R22_006223</name>
</gene>
<keyword evidence="3" id="KW-1185">Reference proteome</keyword>
<reference evidence="2 3" key="1">
    <citation type="submission" date="2023-11" db="EMBL/GenBank/DDBJ databases">
        <authorList>
            <person name="Panchal A.K."/>
            <person name="Meaney J.S."/>
            <person name="Karas B.J."/>
            <person name="diCenzo G.C."/>
        </authorList>
    </citation>
    <scope>NUCLEOTIDE SEQUENCE [LARGE SCALE GENOMIC DNA]</scope>
    <source>
        <strain evidence="2 3">NZP2235</strain>
    </source>
</reference>
<dbReference type="Proteomes" id="UP001322481">
    <property type="component" value="Chromosome"/>
</dbReference>
<proteinExistence type="predicted"/>
<sequence length="190" mass="21015">MRICFLVTVVGILFCATAAIAADKTVHDRENGFALTFPQEWITEPPSGEAMRLSVQSSDQALTCMVSASLYDASAPGSPPDPRKFIEGWSMETWKKMMGKSFSTADFSNDKLARFPDGYPVRLADLDFTVIDNDVRLHGHSRFAFSLRGARYGYVNCSVMGESAEQVEQMWAPLANKAERVVNSFVLDSP</sequence>
<keyword evidence="1" id="KW-0732">Signal</keyword>
<evidence type="ECO:0000313" key="2">
    <source>
        <dbReference type="EMBL" id="WQC01984.1"/>
    </source>
</evidence>
<dbReference type="EMBL" id="CP139858">
    <property type="protein sequence ID" value="WQC01984.1"/>
    <property type="molecule type" value="Genomic_DNA"/>
</dbReference>
<organism evidence="2 3">
    <name type="scientific">Mesorhizobium huakuii</name>
    <dbReference type="NCBI Taxonomy" id="28104"/>
    <lineage>
        <taxon>Bacteria</taxon>
        <taxon>Pseudomonadati</taxon>
        <taxon>Pseudomonadota</taxon>
        <taxon>Alphaproteobacteria</taxon>
        <taxon>Hyphomicrobiales</taxon>
        <taxon>Phyllobacteriaceae</taxon>
        <taxon>Mesorhizobium</taxon>
    </lineage>
</organism>